<dbReference type="PANTHER" id="PTHR10985">
    <property type="entry name" value="BASIC HELIX-LOOP-HELIX TRANSCRIPTION FACTOR, HES-RELATED"/>
    <property type="match status" value="1"/>
</dbReference>
<evidence type="ECO:0000313" key="14">
    <source>
        <dbReference type="Ensembl" id="ENSEBUP00000014796.1"/>
    </source>
</evidence>
<evidence type="ECO:0000256" key="5">
    <source>
        <dbReference type="ARBA" id="ARBA00022843"/>
    </source>
</evidence>
<feature type="region of interest" description="Disordered" evidence="11">
    <location>
        <begin position="1"/>
        <end position="24"/>
    </location>
</feature>
<evidence type="ECO:0000313" key="15">
    <source>
        <dbReference type="Proteomes" id="UP000694388"/>
    </source>
</evidence>
<protein>
    <submittedName>
        <fullName evidence="14">Basic helix-loop-helix family, member e40</fullName>
    </submittedName>
</protein>
<evidence type="ECO:0000256" key="7">
    <source>
        <dbReference type="ARBA" id="ARBA00023108"/>
    </source>
</evidence>
<dbReference type="GO" id="GO:0048511">
    <property type="term" value="P:rhythmic process"/>
    <property type="evidence" value="ECO:0007669"/>
    <property type="project" value="UniProtKB-KW"/>
</dbReference>
<dbReference type="InterPro" id="IPR003650">
    <property type="entry name" value="Orange_dom"/>
</dbReference>
<keyword evidence="8" id="KW-0238">DNA-binding</keyword>
<dbReference type="GeneTree" id="ENSGT00940000158384"/>
<evidence type="ECO:0000256" key="1">
    <source>
        <dbReference type="ARBA" id="ARBA00004123"/>
    </source>
</evidence>
<dbReference type="Pfam" id="PF00010">
    <property type="entry name" value="HLH"/>
    <property type="match status" value="1"/>
</dbReference>
<accession>A0A8C4QGV6</accession>
<keyword evidence="4" id="KW-1017">Isopeptide bond</keyword>
<feature type="compositionally biased region" description="Polar residues" evidence="11">
    <location>
        <begin position="1"/>
        <end position="21"/>
    </location>
</feature>
<dbReference type="GO" id="GO:0005737">
    <property type="term" value="C:cytoplasm"/>
    <property type="evidence" value="ECO:0007669"/>
    <property type="project" value="UniProtKB-SubCell"/>
</dbReference>
<evidence type="ECO:0000259" key="13">
    <source>
        <dbReference type="PROSITE" id="PS51054"/>
    </source>
</evidence>
<dbReference type="Gene3D" id="4.10.280.10">
    <property type="entry name" value="Helix-loop-helix DNA-binding domain"/>
    <property type="match status" value="1"/>
</dbReference>
<dbReference type="SMART" id="SM00353">
    <property type="entry name" value="HLH"/>
    <property type="match status" value="1"/>
</dbReference>
<evidence type="ECO:0000256" key="8">
    <source>
        <dbReference type="ARBA" id="ARBA00023125"/>
    </source>
</evidence>
<dbReference type="InterPro" id="IPR036638">
    <property type="entry name" value="HLH_DNA-bd_sf"/>
</dbReference>
<comment type="subcellular location">
    <subcellularLocation>
        <location evidence="2">Cytoplasm</location>
    </subcellularLocation>
    <subcellularLocation>
        <location evidence="1">Nucleus</location>
    </subcellularLocation>
</comment>
<keyword evidence="9" id="KW-0804">Transcription</keyword>
<evidence type="ECO:0000256" key="4">
    <source>
        <dbReference type="ARBA" id="ARBA00022499"/>
    </source>
</evidence>
<dbReference type="PROSITE" id="PS50888">
    <property type="entry name" value="BHLH"/>
    <property type="match status" value="1"/>
</dbReference>
<dbReference type="GO" id="GO:0005634">
    <property type="term" value="C:nucleus"/>
    <property type="evidence" value="ECO:0007669"/>
    <property type="project" value="UniProtKB-SubCell"/>
</dbReference>
<keyword evidence="5" id="KW-0832">Ubl conjugation</keyword>
<dbReference type="InterPro" id="IPR050370">
    <property type="entry name" value="HES_HEY"/>
</dbReference>
<dbReference type="Proteomes" id="UP000694388">
    <property type="component" value="Unplaced"/>
</dbReference>
<dbReference type="PROSITE" id="PS51054">
    <property type="entry name" value="ORANGE"/>
    <property type="match status" value="1"/>
</dbReference>
<reference evidence="14" key="2">
    <citation type="submission" date="2025-09" db="UniProtKB">
        <authorList>
            <consortium name="Ensembl"/>
        </authorList>
    </citation>
    <scope>IDENTIFICATION</scope>
</reference>
<keyword evidence="6" id="KW-0805">Transcription regulation</keyword>
<evidence type="ECO:0000256" key="9">
    <source>
        <dbReference type="ARBA" id="ARBA00023163"/>
    </source>
</evidence>
<evidence type="ECO:0000256" key="2">
    <source>
        <dbReference type="ARBA" id="ARBA00004496"/>
    </source>
</evidence>
<evidence type="ECO:0000256" key="6">
    <source>
        <dbReference type="ARBA" id="ARBA00023015"/>
    </source>
</evidence>
<dbReference type="AlphaFoldDB" id="A0A8C4QGV6"/>
<evidence type="ECO:0000259" key="12">
    <source>
        <dbReference type="PROSITE" id="PS50888"/>
    </source>
</evidence>
<feature type="domain" description="BHLH" evidence="12">
    <location>
        <begin position="43"/>
        <end position="98"/>
    </location>
</feature>
<keyword evidence="10" id="KW-0539">Nucleus</keyword>
<name>A0A8C4QGV6_EPTBU</name>
<evidence type="ECO:0000256" key="10">
    <source>
        <dbReference type="ARBA" id="ARBA00023242"/>
    </source>
</evidence>
<dbReference type="GO" id="GO:0003677">
    <property type="term" value="F:DNA binding"/>
    <property type="evidence" value="ECO:0007669"/>
    <property type="project" value="UniProtKB-KW"/>
</dbReference>
<keyword evidence="3" id="KW-0678">Repressor</keyword>
<dbReference type="GO" id="GO:0006355">
    <property type="term" value="P:regulation of DNA-templated transcription"/>
    <property type="evidence" value="ECO:0007669"/>
    <property type="project" value="InterPro"/>
</dbReference>
<evidence type="ECO:0000256" key="3">
    <source>
        <dbReference type="ARBA" id="ARBA00022491"/>
    </source>
</evidence>
<keyword evidence="7" id="KW-0090">Biological rhythms</keyword>
<organism evidence="14 15">
    <name type="scientific">Eptatretus burgeri</name>
    <name type="common">Inshore hagfish</name>
    <dbReference type="NCBI Taxonomy" id="7764"/>
    <lineage>
        <taxon>Eukaryota</taxon>
        <taxon>Metazoa</taxon>
        <taxon>Chordata</taxon>
        <taxon>Craniata</taxon>
        <taxon>Vertebrata</taxon>
        <taxon>Cyclostomata</taxon>
        <taxon>Myxini</taxon>
        <taxon>Myxiniformes</taxon>
        <taxon>Myxinidae</taxon>
        <taxon>Eptatretinae</taxon>
        <taxon>Eptatretus</taxon>
    </lineage>
</organism>
<feature type="region of interest" description="Disordered" evidence="11">
    <location>
        <begin position="259"/>
        <end position="298"/>
    </location>
</feature>
<proteinExistence type="predicted"/>
<feature type="domain" description="Orange" evidence="13">
    <location>
        <begin position="128"/>
        <end position="159"/>
    </location>
</feature>
<dbReference type="GO" id="GO:0046983">
    <property type="term" value="F:protein dimerization activity"/>
    <property type="evidence" value="ECO:0007669"/>
    <property type="project" value="InterPro"/>
</dbReference>
<dbReference type="SUPFAM" id="SSF158457">
    <property type="entry name" value="Orange domain-like"/>
    <property type="match status" value="1"/>
</dbReference>
<dbReference type="FunFam" id="4.10.280.10:FF:000020">
    <property type="entry name" value="class E basic helix-loop-helix protein 40"/>
    <property type="match status" value="1"/>
</dbReference>
<sequence>MDGLTSGLSTSMEQGEASTGTEYPWLSPNLKSKRMIKKEEKESYKLPHRLIEKKRRDRINECIAQLKELLPEHLKLAALGHLEKAVVLELAVKHLQALTAICRQQQQRLHALHTGEGANVSTADASSFTSGFQSCVLEVQTFLDRHGSQAQRDLLLTHLQHLCGEPRAAGASARSATVVQRNTDHGSQCESDGAMGAALRTSPTGGAAPCDDGAVGFEEIGGLRKDENNTTFAPLTSLVHKQQPDTLRRENCVPVIQRVVPGDLSGSDTDTDSGYGGEMERAEVRATPGGKRSNPAPPIIPLGMVKQPRFSENIASPAISPILRQPFCMPLCFMSGAYAPVAQSSHLTTPSLLQAAAIESFWYGHTASMVQSHTSVPSTSGLFPMFPVTDTVGVIPGTMRD</sequence>
<dbReference type="SUPFAM" id="SSF47459">
    <property type="entry name" value="HLH, helix-loop-helix DNA-binding domain"/>
    <property type="match status" value="1"/>
</dbReference>
<keyword evidence="15" id="KW-1185">Reference proteome</keyword>
<reference evidence="14" key="1">
    <citation type="submission" date="2025-08" db="UniProtKB">
        <authorList>
            <consortium name="Ensembl"/>
        </authorList>
    </citation>
    <scope>IDENTIFICATION</scope>
</reference>
<evidence type="ECO:0000256" key="11">
    <source>
        <dbReference type="SAM" id="MobiDB-lite"/>
    </source>
</evidence>
<dbReference type="InterPro" id="IPR011598">
    <property type="entry name" value="bHLH_dom"/>
</dbReference>
<dbReference type="Ensembl" id="ENSEBUT00000015372.1">
    <property type="protein sequence ID" value="ENSEBUP00000014796.1"/>
    <property type="gene ID" value="ENSEBUG00000009328.1"/>
</dbReference>